<name>A0A1G6Q102_9BACT</name>
<dbReference type="GO" id="GO:0005304">
    <property type="term" value="F:L-valine transmembrane transporter activity"/>
    <property type="evidence" value="ECO:0007669"/>
    <property type="project" value="TreeGrafter"/>
</dbReference>
<dbReference type="Proteomes" id="UP000199411">
    <property type="component" value="Unassembled WGS sequence"/>
</dbReference>
<dbReference type="GO" id="GO:0015188">
    <property type="term" value="F:L-isoleucine transmembrane transporter activity"/>
    <property type="evidence" value="ECO:0007669"/>
    <property type="project" value="TreeGrafter"/>
</dbReference>
<dbReference type="GO" id="GO:0005524">
    <property type="term" value="F:ATP binding"/>
    <property type="evidence" value="ECO:0007669"/>
    <property type="project" value="UniProtKB-KW"/>
</dbReference>
<feature type="domain" description="ABC transporter" evidence="4">
    <location>
        <begin position="6"/>
        <end position="254"/>
    </location>
</feature>
<dbReference type="GO" id="GO:1903805">
    <property type="term" value="P:L-valine import across plasma membrane"/>
    <property type="evidence" value="ECO:0007669"/>
    <property type="project" value="TreeGrafter"/>
</dbReference>
<dbReference type="InterPro" id="IPR017871">
    <property type="entry name" value="ABC_transporter-like_CS"/>
</dbReference>
<dbReference type="InterPro" id="IPR003439">
    <property type="entry name" value="ABC_transporter-like_ATP-bd"/>
</dbReference>
<evidence type="ECO:0000259" key="4">
    <source>
        <dbReference type="PROSITE" id="PS50893"/>
    </source>
</evidence>
<dbReference type="GO" id="GO:1903806">
    <property type="term" value="P:L-isoleucine import across plasma membrane"/>
    <property type="evidence" value="ECO:0007669"/>
    <property type="project" value="TreeGrafter"/>
</dbReference>
<dbReference type="Pfam" id="PF12399">
    <property type="entry name" value="BCA_ABC_TP_C"/>
    <property type="match status" value="1"/>
</dbReference>
<dbReference type="GO" id="GO:0042941">
    <property type="term" value="P:D-alanine transmembrane transport"/>
    <property type="evidence" value="ECO:0007669"/>
    <property type="project" value="TreeGrafter"/>
</dbReference>
<evidence type="ECO:0000256" key="3">
    <source>
        <dbReference type="ARBA" id="ARBA00022840"/>
    </source>
</evidence>
<evidence type="ECO:0000313" key="5">
    <source>
        <dbReference type="EMBL" id="SDC85325.1"/>
    </source>
</evidence>
<dbReference type="Gene3D" id="3.40.50.300">
    <property type="entry name" value="P-loop containing nucleotide triphosphate hydrolases"/>
    <property type="match status" value="1"/>
</dbReference>
<dbReference type="SMART" id="SM00382">
    <property type="entry name" value="AAA"/>
    <property type="match status" value="1"/>
</dbReference>
<dbReference type="FunFam" id="3.40.50.300:FF:000421">
    <property type="entry name" value="Branched-chain amino acid ABC transporter ATP-binding protein"/>
    <property type="match status" value="1"/>
</dbReference>
<dbReference type="InterPro" id="IPR027417">
    <property type="entry name" value="P-loop_NTPase"/>
</dbReference>
<dbReference type="GO" id="GO:0015192">
    <property type="term" value="F:L-phenylalanine transmembrane transporter activity"/>
    <property type="evidence" value="ECO:0007669"/>
    <property type="project" value="TreeGrafter"/>
</dbReference>
<dbReference type="PANTHER" id="PTHR45772:SF7">
    <property type="entry name" value="AMINO ACID ABC TRANSPORTER ATP-BINDING PROTEIN"/>
    <property type="match status" value="1"/>
</dbReference>
<accession>A0A1G6Q102</accession>
<proteinExistence type="predicted"/>
<dbReference type="RefSeq" id="WP_038572337.1">
    <property type="nucleotide sequence ID" value="NZ_FMYU01000010.1"/>
</dbReference>
<dbReference type="InterPro" id="IPR051120">
    <property type="entry name" value="ABC_AA/LPS_Transport"/>
</dbReference>
<dbReference type="AlphaFoldDB" id="A0A1G6Q102"/>
<organism evidence="5 6">
    <name type="scientific">Desulfurella multipotens</name>
    <dbReference type="NCBI Taxonomy" id="79269"/>
    <lineage>
        <taxon>Bacteria</taxon>
        <taxon>Pseudomonadati</taxon>
        <taxon>Campylobacterota</taxon>
        <taxon>Desulfurellia</taxon>
        <taxon>Desulfurellales</taxon>
        <taxon>Desulfurellaceae</taxon>
        <taxon>Desulfurella</taxon>
    </lineage>
</organism>
<evidence type="ECO:0000256" key="2">
    <source>
        <dbReference type="ARBA" id="ARBA00022741"/>
    </source>
</evidence>
<dbReference type="InterPro" id="IPR032823">
    <property type="entry name" value="BCA_ABC_TP_C"/>
</dbReference>
<dbReference type="EMBL" id="FMYU01000010">
    <property type="protein sequence ID" value="SDC85325.1"/>
    <property type="molecule type" value="Genomic_DNA"/>
</dbReference>
<keyword evidence="2" id="KW-0547">Nucleotide-binding</keyword>
<dbReference type="SUPFAM" id="SSF52540">
    <property type="entry name" value="P-loop containing nucleoside triphosphate hydrolases"/>
    <property type="match status" value="1"/>
</dbReference>
<reference evidence="6" key="1">
    <citation type="submission" date="2016-10" db="EMBL/GenBank/DDBJ databases">
        <authorList>
            <person name="Varghese N."/>
            <person name="Submissions S."/>
        </authorList>
    </citation>
    <scope>NUCLEOTIDE SEQUENCE [LARGE SCALE GENOMIC DNA]</scope>
    <source>
        <strain evidence="6">DSM 8415</strain>
    </source>
</reference>
<keyword evidence="1" id="KW-0813">Transport</keyword>
<gene>
    <name evidence="5" type="ORF">SAMN05660835_01477</name>
</gene>
<dbReference type="Pfam" id="PF00005">
    <property type="entry name" value="ABC_tran"/>
    <property type="match status" value="1"/>
</dbReference>
<protein>
    <submittedName>
        <fullName evidence="5">Branched-chain amino acid transport system ATP-binding protein</fullName>
    </submittedName>
</protein>
<keyword evidence="6" id="KW-1185">Reference proteome</keyword>
<keyword evidence="3 5" id="KW-0067">ATP-binding</keyword>
<dbReference type="InterPro" id="IPR003593">
    <property type="entry name" value="AAA+_ATPase"/>
</dbReference>
<dbReference type="GO" id="GO:0015808">
    <property type="term" value="P:L-alanine transport"/>
    <property type="evidence" value="ECO:0007669"/>
    <property type="project" value="TreeGrafter"/>
</dbReference>
<sequence length="259" mass="28934">MENNILVCEHITMKFGGLVALNDVSLNVTKSSITGLIGPNGAGKTTMFNVITCNLKPTLGNIFFEGKNITGFKPYKIVPLGMARTFQNIRLFENLTVLENIMIGFAHKVKYRLFEPILKTPKFLNQEKEIKIKAFELLEKVNLKEKAYLKATGLSYGEQRKVEIARALATSPKLLLLDEPAAGMNPSEKIALMYFIKEIKDSFNLTILLIEHDMKFVMGICQKIYVLDYGAKIAEGTPEEIQKNPKVIAAYLGEANVKG</sequence>
<dbReference type="CDD" id="cd03219">
    <property type="entry name" value="ABC_Mj1267_LivG_branched"/>
    <property type="match status" value="1"/>
</dbReference>
<evidence type="ECO:0000256" key="1">
    <source>
        <dbReference type="ARBA" id="ARBA00022448"/>
    </source>
</evidence>
<dbReference type="PROSITE" id="PS50893">
    <property type="entry name" value="ABC_TRANSPORTER_2"/>
    <property type="match status" value="1"/>
</dbReference>
<dbReference type="GO" id="GO:0005886">
    <property type="term" value="C:plasma membrane"/>
    <property type="evidence" value="ECO:0007669"/>
    <property type="project" value="TreeGrafter"/>
</dbReference>
<dbReference type="PROSITE" id="PS00211">
    <property type="entry name" value="ABC_TRANSPORTER_1"/>
    <property type="match status" value="1"/>
</dbReference>
<dbReference type="GO" id="GO:0016887">
    <property type="term" value="F:ATP hydrolysis activity"/>
    <property type="evidence" value="ECO:0007669"/>
    <property type="project" value="InterPro"/>
</dbReference>
<evidence type="ECO:0000313" key="6">
    <source>
        <dbReference type="Proteomes" id="UP000199411"/>
    </source>
</evidence>
<dbReference type="PANTHER" id="PTHR45772">
    <property type="entry name" value="CONSERVED COMPONENT OF ABC TRANSPORTER FOR NATURAL AMINO ACIDS-RELATED"/>
    <property type="match status" value="1"/>
</dbReference>
<dbReference type="OrthoDB" id="9809450at2"/>